<accession>A0A0L0BLC9</accession>
<dbReference type="Pfam" id="PF02412">
    <property type="entry name" value="TSP_3"/>
    <property type="match status" value="7"/>
</dbReference>
<feature type="repeat" description="TSP type-3" evidence="14">
    <location>
        <begin position="648"/>
        <end position="683"/>
    </location>
</feature>
<dbReference type="PROSITE" id="PS50026">
    <property type="entry name" value="EGF_3"/>
    <property type="match status" value="3"/>
</dbReference>
<protein>
    <recommendedName>
        <fullName evidence="21">Cartilage oligomeric matrix protein</fullName>
    </recommendedName>
</protein>
<dbReference type="CDD" id="cd00054">
    <property type="entry name" value="EGF_CA"/>
    <property type="match status" value="2"/>
</dbReference>
<dbReference type="FunFam" id="2.10.25.10:FF:000202">
    <property type="entry name" value="Multiple epidermal growth factor-like domains 8"/>
    <property type="match status" value="1"/>
</dbReference>
<dbReference type="InterPro" id="IPR013320">
    <property type="entry name" value="ConA-like_dom_sf"/>
</dbReference>
<dbReference type="AlphaFoldDB" id="A0A0L0BLC9"/>
<dbReference type="InterPro" id="IPR024665">
    <property type="entry name" value="TSP/COMP_CC"/>
</dbReference>
<dbReference type="FunFam" id="4.10.1080.10:FF:000002">
    <property type="entry name" value="Thrombospondin 3"/>
    <property type="match status" value="1"/>
</dbReference>
<feature type="domain" description="EGF-like" evidence="17">
    <location>
        <begin position="515"/>
        <end position="555"/>
    </location>
</feature>
<dbReference type="Pfam" id="PF07645">
    <property type="entry name" value="EGF_CA"/>
    <property type="match status" value="2"/>
</dbReference>
<dbReference type="PROSITE" id="PS01186">
    <property type="entry name" value="EGF_2"/>
    <property type="match status" value="2"/>
</dbReference>
<evidence type="ECO:0000256" key="7">
    <source>
        <dbReference type="ARBA" id="ARBA00022837"/>
    </source>
</evidence>
<comment type="similarity">
    <text evidence="2">Belongs to the thrombospondin family.</text>
</comment>
<evidence type="ECO:0000256" key="3">
    <source>
        <dbReference type="ARBA" id="ARBA00022536"/>
    </source>
</evidence>
<dbReference type="FunFam" id="2.10.25.10:FF:000170">
    <property type="entry name" value="thrombospondin-3 isoform X1"/>
    <property type="match status" value="1"/>
</dbReference>
<evidence type="ECO:0000256" key="4">
    <source>
        <dbReference type="ARBA" id="ARBA00022692"/>
    </source>
</evidence>
<dbReference type="InterPro" id="IPR028974">
    <property type="entry name" value="TSP_type-3_rpt"/>
</dbReference>
<dbReference type="GO" id="GO:0007155">
    <property type="term" value="P:cell adhesion"/>
    <property type="evidence" value="ECO:0007669"/>
    <property type="project" value="UniProtKB-KW"/>
</dbReference>
<feature type="domain" description="TSP C-terminal" evidence="18">
    <location>
        <begin position="820"/>
        <end position="1034"/>
    </location>
</feature>
<keyword evidence="7 14" id="KW-0106">Calcium</keyword>
<dbReference type="PANTHER" id="PTHR10199:SF100">
    <property type="entry name" value="THROMBOSPONDIN, ISOFORM A"/>
    <property type="match status" value="1"/>
</dbReference>
<dbReference type="GO" id="GO:0005576">
    <property type="term" value="C:extracellular region"/>
    <property type="evidence" value="ECO:0007669"/>
    <property type="project" value="InterPro"/>
</dbReference>
<evidence type="ECO:0000313" key="19">
    <source>
        <dbReference type="EMBL" id="KNC20758.1"/>
    </source>
</evidence>
<evidence type="ECO:0000256" key="8">
    <source>
        <dbReference type="ARBA" id="ARBA00022889"/>
    </source>
</evidence>
<evidence type="ECO:0000256" key="14">
    <source>
        <dbReference type="PROSITE-ProRule" id="PRU00634"/>
    </source>
</evidence>
<dbReference type="GO" id="GO:0048513">
    <property type="term" value="P:animal organ development"/>
    <property type="evidence" value="ECO:0007669"/>
    <property type="project" value="UniProtKB-ARBA"/>
</dbReference>
<feature type="region of interest" description="Disordered" evidence="15">
    <location>
        <begin position="196"/>
        <end position="220"/>
    </location>
</feature>
<dbReference type="Gene3D" id="2.60.120.200">
    <property type="match status" value="1"/>
</dbReference>
<dbReference type="InterPro" id="IPR049883">
    <property type="entry name" value="NOTCH1_EGF-like"/>
</dbReference>
<feature type="signal peptide" evidence="16">
    <location>
        <begin position="1"/>
        <end position="20"/>
    </location>
</feature>
<feature type="domain" description="EGF-like" evidence="17">
    <location>
        <begin position="472"/>
        <end position="513"/>
    </location>
</feature>
<keyword evidence="6" id="KW-0677">Repeat</keyword>
<keyword evidence="4" id="KW-0812">Transmembrane</keyword>
<evidence type="ECO:0008006" key="21">
    <source>
        <dbReference type="Google" id="ProtNLM"/>
    </source>
</evidence>
<evidence type="ECO:0000256" key="13">
    <source>
        <dbReference type="PROSITE-ProRule" id="PRU00076"/>
    </source>
</evidence>
<evidence type="ECO:0000259" key="17">
    <source>
        <dbReference type="PROSITE" id="PS50026"/>
    </source>
</evidence>
<dbReference type="OMA" id="ECQNGAC"/>
<dbReference type="Pfam" id="PF11598">
    <property type="entry name" value="COMP"/>
    <property type="match status" value="1"/>
</dbReference>
<dbReference type="GO" id="GO:0048731">
    <property type="term" value="P:system development"/>
    <property type="evidence" value="ECO:0007669"/>
    <property type="project" value="UniProtKB-ARBA"/>
</dbReference>
<dbReference type="EMBL" id="JRES01001704">
    <property type="protein sequence ID" value="KNC20758.1"/>
    <property type="molecule type" value="Genomic_DNA"/>
</dbReference>
<dbReference type="FunFam" id="4.10.1080.10:FF:000001">
    <property type="entry name" value="Thrombospondin 3"/>
    <property type="match status" value="1"/>
</dbReference>
<dbReference type="PROSITE" id="PS51236">
    <property type="entry name" value="TSP_CTER"/>
    <property type="match status" value="1"/>
</dbReference>
<evidence type="ECO:0000256" key="9">
    <source>
        <dbReference type="ARBA" id="ARBA00022989"/>
    </source>
</evidence>
<dbReference type="PROSITE" id="PS01187">
    <property type="entry name" value="EGF_CA"/>
    <property type="match status" value="1"/>
</dbReference>
<dbReference type="PANTHER" id="PTHR10199">
    <property type="entry name" value="THROMBOSPONDIN"/>
    <property type="match status" value="1"/>
</dbReference>
<dbReference type="InterPro" id="IPR008859">
    <property type="entry name" value="Thrombospondin_C"/>
</dbReference>
<dbReference type="SUPFAM" id="SSF103647">
    <property type="entry name" value="TSP type-3 repeat"/>
    <property type="match status" value="3"/>
</dbReference>
<feature type="chain" id="PRO_5005535034" description="Cartilage oligomeric matrix protein" evidence="16">
    <location>
        <begin position="21"/>
        <end position="1053"/>
    </location>
</feature>
<keyword evidence="5 16" id="KW-0732">Signal</keyword>
<dbReference type="Proteomes" id="UP000037069">
    <property type="component" value="Unassembled WGS sequence"/>
</dbReference>
<comment type="caution">
    <text evidence="19">The sequence shown here is derived from an EMBL/GenBank/DDBJ whole genome shotgun (WGS) entry which is preliminary data.</text>
</comment>
<organism evidence="19 20">
    <name type="scientific">Lucilia cuprina</name>
    <name type="common">Green bottle fly</name>
    <name type="synonym">Australian sheep blowfly</name>
    <dbReference type="NCBI Taxonomy" id="7375"/>
    <lineage>
        <taxon>Eukaryota</taxon>
        <taxon>Metazoa</taxon>
        <taxon>Ecdysozoa</taxon>
        <taxon>Arthropoda</taxon>
        <taxon>Hexapoda</taxon>
        <taxon>Insecta</taxon>
        <taxon>Pterygota</taxon>
        <taxon>Neoptera</taxon>
        <taxon>Endopterygota</taxon>
        <taxon>Diptera</taxon>
        <taxon>Brachycera</taxon>
        <taxon>Muscomorpha</taxon>
        <taxon>Oestroidea</taxon>
        <taxon>Calliphoridae</taxon>
        <taxon>Luciliinae</taxon>
        <taxon>Lucilia</taxon>
    </lineage>
</organism>
<dbReference type="GO" id="GO:0005509">
    <property type="term" value="F:calcium ion binding"/>
    <property type="evidence" value="ECO:0007669"/>
    <property type="project" value="UniProtKB-UniRule"/>
</dbReference>
<dbReference type="GO" id="GO:0016020">
    <property type="term" value="C:membrane"/>
    <property type="evidence" value="ECO:0007669"/>
    <property type="project" value="UniProtKB-SubCell"/>
</dbReference>
<proteinExistence type="inferred from homology"/>
<keyword evidence="3 13" id="KW-0245">EGF-like domain</keyword>
<gene>
    <name evidence="19" type="ORF">FF38_07911</name>
</gene>
<evidence type="ECO:0000256" key="10">
    <source>
        <dbReference type="ARBA" id="ARBA00023136"/>
    </source>
</evidence>
<reference evidence="19 20" key="1">
    <citation type="journal article" date="2015" name="Nat. Commun.">
        <title>Lucilia cuprina genome unlocks parasitic fly biology to underpin future interventions.</title>
        <authorList>
            <person name="Anstead C.A."/>
            <person name="Korhonen P.K."/>
            <person name="Young N.D."/>
            <person name="Hall R.S."/>
            <person name="Jex A.R."/>
            <person name="Murali S.C."/>
            <person name="Hughes D.S."/>
            <person name="Lee S.F."/>
            <person name="Perry T."/>
            <person name="Stroehlein A.J."/>
            <person name="Ansell B.R."/>
            <person name="Breugelmans B."/>
            <person name="Hofmann A."/>
            <person name="Qu J."/>
            <person name="Dugan S."/>
            <person name="Lee S.L."/>
            <person name="Chao H."/>
            <person name="Dinh H."/>
            <person name="Han Y."/>
            <person name="Doddapaneni H.V."/>
            <person name="Worley K.C."/>
            <person name="Muzny D.M."/>
            <person name="Ioannidis P."/>
            <person name="Waterhouse R.M."/>
            <person name="Zdobnov E.M."/>
            <person name="James P.J."/>
            <person name="Bagnall N.H."/>
            <person name="Kotze A.C."/>
            <person name="Gibbs R.A."/>
            <person name="Richards S."/>
            <person name="Batterham P."/>
            <person name="Gasser R.B."/>
        </authorList>
    </citation>
    <scope>NUCLEOTIDE SEQUENCE [LARGE SCALE GENOMIC DNA]</scope>
    <source>
        <strain evidence="19 20">LS</strain>
        <tissue evidence="19">Full body</tissue>
    </source>
</reference>
<keyword evidence="9" id="KW-1133">Transmembrane helix</keyword>
<comment type="subcellular location">
    <subcellularLocation>
        <location evidence="1">Membrane</location>
        <topology evidence="1">Single-pass type I membrane protein</topology>
    </subcellularLocation>
</comment>
<sequence length="1053" mass="117811">MNWLSFSVLTVLLCLTQVASLSLDPVASSELEQHIKKGDCVISMRHIRPRRKLHISIEALFMIDFPTLKHKMSFFLDRKQQRVTLDMSAAGEVESLHFDIPHTNETSTIRSLALHFHKNRISLLVDCKETSSHEVDMNLTKLYTQMDDPVVKLFRERKYPLHFDGNVDSALQRANCQKGLNRRGNRRMLKNKISEREKNKKRDVRNWFNHEPGTSAEQYQQQIPLDIDRRGDIPIMSGDCEDALAKSLSDLMALVKLLREDIAHQRQEISYLRMLLENCAGCKEPKGDNNIRIEPTCRTSNPCYPGVECYDSAAGPRCGRCPVGMIGDGKICKPGVTCSDRPCYIGVQCHDTVSGAQCDSCPLGYEGDGRTCTKRNPCLDGPCPSGVECIQIGVPPYFQCISCTRSQRINGTMCVDIDECELYQPCDPKTTCVNQNPGFRCEPCPLGYSGMHMHGYYAEYWTLNYQKQTCYDVDECTNGMARCGPNAVCVNTMGSYQCKCREGFVSNGTSNCFPIADMCPDGTICNSNANCVLADNLKYRCKCKVGWAGNGLICGRDRDLDSWPDLQLPCSELHCKRDNCPDLPNSGQEDADNDGIGDGCDDDADGDLISNDKDNCPFVYNVDQMDSDHDGVGDACDNCPFVPNRKQLDTDDDSLGNDCDDDMDNDTIINEYDNCMLVPNPNQLDVDGDGIGDVCDNCPSISNPSQEDRDNDLLGDACDSEIDGDNDGIQDSEDNCPMVSNADQLDTDNDGKGDACDDDMDGDGVPNYRDNCPLAKNPNQLDLNKNGKGDLCEYDEDDDGTPNIIDNCPNNSMIYSTDFRTIRSVILDPEGEAQLDPNWEVHANGSEIIQTLNSDPGLVVGHDAFGGVDFEGTFYVNDDTDDDYVGFIFSYQSNRKFYIVMWKKNTQTYWHSTPFRASGEPGIQIKLVDSITGPGSMLRNSLWHTGDTKDQVRLLWKDPMNIGWKEKTSYRWSLLHRPAIGLIRLRMFEGDKLILDSHNVYDSTLKGGRLGAFCFSQQMIIWSDLIYKCNTRVPALVYNDLPGHLKQKVEIDR</sequence>
<evidence type="ECO:0000256" key="12">
    <source>
        <dbReference type="ARBA" id="ARBA00023180"/>
    </source>
</evidence>
<dbReference type="STRING" id="7375.A0A0L0BLC9"/>
<dbReference type="FunFam" id="2.60.120.200:FF:000002">
    <property type="entry name" value="Thrombospondin 3"/>
    <property type="match status" value="1"/>
</dbReference>
<evidence type="ECO:0000256" key="5">
    <source>
        <dbReference type="ARBA" id="ARBA00022729"/>
    </source>
</evidence>
<dbReference type="InterPro" id="IPR000152">
    <property type="entry name" value="EGF-type_Asp/Asn_hydroxyl_site"/>
</dbReference>
<dbReference type="OrthoDB" id="14563at2759"/>
<keyword evidence="20" id="KW-1185">Reference proteome</keyword>
<feature type="repeat" description="TSP type-3" evidence="14">
    <location>
        <begin position="707"/>
        <end position="744"/>
    </location>
</feature>
<evidence type="ECO:0000256" key="2">
    <source>
        <dbReference type="ARBA" id="ARBA00009456"/>
    </source>
</evidence>
<dbReference type="InterPro" id="IPR017897">
    <property type="entry name" value="Thrombospondin_3_rpt"/>
</dbReference>
<comment type="caution">
    <text evidence="13">Lacks conserved residue(s) required for the propagation of feature annotation.</text>
</comment>
<evidence type="ECO:0000256" key="6">
    <source>
        <dbReference type="ARBA" id="ARBA00022737"/>
    </source>
</evidence>
<dbReference type="Gene3D" id="2.10.25.10">
    <property type="entry name" value="Laminin"/>
    <property type="match status" value="5"/>
</dbReference>
<dbReference type="FunFam" id="4.10.1080.10:FF:000004">
    <property type="entry name" value="Cartilage oligomeric matrix protein"/>
    <property type="match status" value="1"/>
</dbReference>
<dbReference type="InterPro" id="IPR001881">
    <property type="entry name" value="EGF-like_Ca-bd_dom"/>
</dbReference>
<dbReference type="PROSITE" id="PS51234">
    <property type="entry name" value="TSP3"/>
    <property type="match status" value="4"/>
</dbReference>
<dbReference type="InterPro" id="IPR000742">
    <property type="entry name" value="EGF"/>
</dbReference>
<keyword evidence="11" id="KW-1015">Disulfide bond</keyword>
<evidence type="ECO:0000313" key="20">
    <source>
        <dbReference type="Proteomes" id="UP000037069"/>
    </source>
</evidence>
<keyword evidence="8" id="KW-0130">Cell adhesion</keyword>
<dbReference type="SMART" id="SM00179">
    <property type="entry name" value="EGF_CA"/>
    <property type="match status" value="4"/>
</dbReference>
<feature type="repeat" description="TSP type-3" evidence="14">
    <location>
        <begin position="589"/>
        <end position="624"/>
    </location>
</feature>
<feature type="repeat" description="TSP type-3" evidence="14">
    <location>
        <begin position="745"/>
        <end position="780"/>
    </location>
</feature>
<dbReference type="SUPFAM" id="SSF57196">
    <property type="entry name" value="EGF/Laminin"/>
    <property type="match status" value="2"/>
</dbReference>
<evidence type="ECO:0000256" key="11">
    <source>
        <dbReference type="ARBA" id="ARBA00023157"/>
    </source>
</evidence>
<dbReference type="SMART" id="SM00181">
    <property type="entry name" value="EGF"/>
    <property type="match status" value="6"/>
</dbReference>
<dbReference type="Pfam" id="PF05735">
    <property type="entry name" value="TSP_C"/>
    <property type="match status" value="1"/>
</dbReference>
<dbReference type="CDD" id="cd16081">
    <property type="entry name" value="TSPcc_insect"/>
    <property type="match status" value="1"/>
</dbReference>
<dbReference type="Gene3D" id="4.10.1080.10">
    <property type="entry name" value="TSP type-3 repeat"/>
    <property type="match status" value="2"/>
</dbReference>
<dbReference type="InterPro" id="IPR003367">
    <property type="entry name" value="Thrombospondin_3-like_rpt"/>
</dbReference>
<evidence type="ECO:0000256" key="1">
    <source>
        <dbReference type="ARBA" id="ARBA00004479"/>
    </source>
</evidence>
<dbReference type="InterPro" id="IPR018097">
    <property type="entry name" value="EGF_Ca-bd_CS"/>
</dbReference>
<dbReference type="PROSITE" id="PS00010">
    <property type="entry name" value="ASX_HYDROXYL"/>
    <property type="match status" value="1"/>
</dbReference>
<dbReference type="SUPFAM" id="SSF49899">
    <property type="entry name" value="Concanavalin A-like lectins/glucanases"/>
    <property type="match status" value="1"/>
</dbReference>
<feature type="domain" description="EGF-like" evidence="17">
    <location>
        <begin position="416"/>
        <end position="454"/>
    </location>
</feature>
<name>A0A0L0BLC9_LUCCU</name>
<evidence type="ECO:0000259" key="18">
    <source>
        <dbReference type="PROSITE" id="PS51236"/>
    </source>
</evidence>
<evidence type="ECO:0000256" key="15">
    <source>
        <dbReference type="SAM" id="MobiDB-lite"/>
    </source>
</evidence>
<keyword evidence="12" id="KW-0325">Glycoprotein</keyword>
<evidence type="ECO:0000256" key="16">
    <source>
        <dbReference type="SAM" id="SignalP"/>
    </source>
</evidence>
<keyword evidence="10" id="KW-0472">Membrane</keyword>